<feature type="transmembrane region" description="Helical" evidence="1">
    <location>
        <begin position="260"/>
        <end position="279"/>
    </location>
</feature>
<feature type="transmembrane region" description="Helical" evidence="1">
    <location>
        <begin position="147"/>
        <end position="168"/>
    </location>
</feature>
<keyword evidence="1" id="KW-1133">Transmembrane helix</keyword>
<comment type="caution">
    <text evidence="2">The sequence shown here is derived from an EMBL/GenBank/DDBJ whole genome shotgun (WGS) entry which is preliminary data.</text>
</comment>
<feature type="transmembrane region" description="Helical" evidence="1">
    <location>
        <begin position="286"/>
        <end position="304"/>
    </location>
</feature>
<keyword evidence="1" id="KW-0812">Transmembrane</keyword>
<reference evidence="2" key="1">
    <citation type="submission" date="2022-05" db="EMBL/GenBank/DDBJ databases">
        <authorList>
            <person name="Jo J.-H."/>
            <person name="Im W.-T."/>
        </authorList>
    </citation>
    <scope>NUCLEOTIDE SEQUENCE</scope>
    <source>
        <strain evidence="2">RB56-2</strain>
    </source>
</reference>
<accession>A0ABT0SA71</accession>
<keyword evidence="3" id="KW-1185">Reference proteome</keyword>
<organism evidence="2 3">
    <name type="scientific">Sphingomonas brevis</name>
    <dbReference type="NCBI Taxonomy" id="2908206"/>
    <lineage>
        <taxon>Bacteria</taxon>
        <taxon>Pseudomonadati</taxon>
        <taxon>Pseudomonadota</taxon>
        <taxon>Alphaproteobacteria</taxon>
        <taxon>Sphingomonadales</taxon>
        <taxon>Sphingomonadaceae</taxon>
        <taxon>Sphingomonas</taxon>
    </lineage>
</organism>
<feature type="transmembrane region" description="Helical" evidence="1">
    <location>
        <begin position="188"/>
        <end position="221"/>
    </location>
</feature>
<protein>
    <submittedName>
        <fullName evidence="2">DUF2955 domain-containing protein</fullName>
    </submittedName>
</protein>
<feature type="transmembrane region" description="Helical" evidence="1">
    <location>
        <begin position="233"/>
        <end position="254"/>
    </location>
</feature>
<evidence type="ECO:0000313" key="2">
    <source>
        <dbReference type="EMBL" id="MCL6741304.1"/>
    </source>
</evidence>
<sequence length="347" mass="36627">MASAAAPKPSGLELAEAARTHFILRFSIGTTAAYIICQWMGWQPSALAPVLTGVLLANLPFSPPFKLGLGLVIVMAVSAWLSFFLTTFLSQVPHLLFGSIGLILFLIFYGLAQAKAQLPLTLLLICITVVPVMTLTVSEFAGMFPAILVRAMLLAVIFTWIAHAIWPLPSPKSPDPPPLGFASPAAAAALGMLIVLPMMLGFLMFGLTDAIPVLLTTALLVAKMEEERSSASAWAKLIGNFVGGIIAIAAFYLLAIAPTLTTLSLITFLIGIGFALEIAKGGVRGGNALIAYNATMVIFDLAILKGPANSGTWGARLVQFVIACIFATGMIALLWPRLKAKARHAGN</sequence>
<gene>
    <name evidence="2" type="ORF">LZ518_09205</name>
</gene>
<evidence type="ECO:0000256" key="1">
    <source>
        <dbReference type="SAM" id="Phobius"/>
    </source>
</evidence>
<dbReference type="EMBL" id="JAMGBB010000001">
    <property type="protein sequence ID" value="MCL6741304.1"/>
    <property type="molecule type" value="Genomic_DNA"/>
</dbReference>
<feature type="transmembrane region" description="Helical" evidence="1">
    <location>
        <begin position="118"/>
        <end position="135"/>
    </location>
</feature>
<name>A0ABT0SA71_9SPHN</name>
<dbReference type="RefSeq" id="WP_249915699.1">
    <property type="nucleotide sequence ID" value="NZ_JAMGBB010000001.1"/>
</dbReference>
<keyword evidence="1" id="KW-0472">Membrane</keyword>
<feature type="transmembrane region" description="Helical" evidence="1">
    <location>
        <begin position="22"/>
        <end position="42"/>
    </location>
</feature>
<dbReference type="Proteomes" id="UP001165383">
    <property type="component" value="Unassembled WGS sequence"/>
</dbReference>
<dbReference type="Pfam" id="PF11168">
    <property type="entry name" value="DUF2955"/>
    <property type="match status" value="1"/>
</dbReference>
<feature type="transmembrane region" description="Helical" evidence="1">
    <location>
        <begin position="67"/>
        <end position="88"/>
    </location>
</feature>
<evidence type="ECO:0000313" key="3">
    <source>
        <dbReference type="Proteomes" id="UP001165383"/>
    </source>
</evidence>
<feature type="transmembrane region" description="Helical" evidence="1">
    <location>
        <begin position="95"/>
        <end position="112"/>
    </location>
</feature>
<dbReference type="InterPro" id="IPR022604">
    <property type="entry name" value="DUF2955"/>
</dbReference>
<proteinExistence type="predicted"/>
<feature type="transmembrane region" description="Helical" evidence="1">
    <location>
        <begin position="316"/>
        <end position="335"/>
    </location>
</feature>